<reference evidence="3" key="2">
    <citation type="submission" date="2008-08" db="EMBL/GenBank/DDBJ databases">
        <authorList>
            <consortium name="Diatom Consortium"/>
            <person name="Grigoriev I."/>
            <person name="Grimwood J."/>
            <person name="Kuo A."/>
            <person name="Otillar R.P."/>
            <person name="Salamov A."/>
            <person name="Detter J.C."/>
            <person name="Lindquist E."/>
            <person name="Shapiro H."/>
            <person name="Lucas S."/>
            <person name="Glavina del Rio T."/>
            <person name="Pitluck S."/>
            <person name="Rokhsar D."/>
            <person name="Bowler C."/>
        </authorList>
    </citation>
    <scope>GENOME REANNOTATION</scope>
    <source>
        <strain evidence="3">CCAP 1055/1</strain>
    </source>
</reference>
<feature type="region of interest" description="Disordered" evidence="1">
    <location>
        <begin position="1"/>
        <end position="23"/>
    </location>
</feature>
<evidence type="ECO:0000313" key="3">
    <source>
        <dbReference type="Proteomes" id="UP000000759"/>
    </source>
</evidence>
<dbReference type="Proteomes" id="UP000000759">
    <property type="component" value="Chromosome 16"/>
</dbReference>
<organism evidence="2 3">
    <name type="scientific">Phaeodactylum tricornutum (strain CCAP 1055/1)</name>
    <dbReference type="NCBI Taxonomy" id="556484"/>
    <lineage>
        <taxon>Eukaryota</taxon>
        <taxon>Sar</taxon>
        <taxon>Stramenopiles</taxon>
        <taxon>Ochrophyta</taxon>
        <taxon>Bacillariophyta</taxon>
        <taxon>Bacillariophyceae</taxon>
        <taxon>Bacillariophycidae</taxon>
        <taxon>Naviculales</taxon>
        <taxon>Phaeodactylaceae</taxon>
        <taxon>Phaeodactylum</taxon>
    </lineage>
</organism>
<feature type="compositionally biased region" description="Low complexity" evidence="1">
    <location>
        <begin position="73"/>
        <end position="83"/>
    </location>
</feature>
<keyword evidence="3" id="KW-1185">Reference proteome</keyword>
<dbReference type="AlphaFoldDB" id="B7G6B0"/>
<dbReference type="RefSeq" id="XP_002182543.1">
    <property type="nucleotide sequence ID" value="XM_002182507.1"/>
</dbReference>
<evidence type="ECO:0000313" key="2">
    <source>
        <dbReference type="EMBL" id="EEC45830.1"/>
    </source>
</evidence>
<dbReference type="KEGG" id="pti:PHATRDRAFT_48195"/>
<dbReference type="GeneID" id="7203517"/>
<dbReference type="InParanoid" id="B7G6B0"/>
<name>B7G6B0_PHATC</name>
<evidence type="ECO:0000256" key="1">
    <source>
        <dbReference type="SAM" id="MobiDB-lite"/>
    </source>
</evidence>
<accession>B7G6B0</accession>
<protein>
    <submittedName>
        <fullName evidence="2">Uncharacterized protein</fullName>
    </submittedName>
</protein>
<dbReference type="HOGENOM" id="CLU_2150755_0_0_1"/>
<feature type="region of interest" description="Disordered" evidence="1">
    <location>
        <begin position="73"/>
        <end position="112"/>
    </location>
</feature>
<feature type="compositionally biased region" description="Polar residues" evidence="1">
    <location>
        <begin position="95"/>
        <end position="104"/>
    </location>
</feature>
<feature type="compositionally biased region" description="Polar residues" evidence="1">
    <location>
        <begin position="1"/>
        <end position="17"/>
    </location>
</feature>
<gene>
    <name evidence="2" type="ORF">PHATRDRAFT_48195</name>
</gene>
<dbReference type="eggNOG" id="ENOG502RWHV">
    <property type="taxonomic scope" value="Eukaryota"/>
</dbReference>
<dbReference type="EMBL" id="CM000618">
    <property type="protein sequence ID" value="EEC45830.1"/>
    <property type="molecule type" value="Genomic_DNA"/>
</dbReference>
<dbReference type="PaxDb" id="2850-Phatr48195"/>
<reference evidence="2 3" key="1">
    <citation type="journal article" date="2008" name="Nature">
        <title>The Phaeodactylum genome reveals the evolutionary history of diatom genomes.</title>
        <authorList>
            <person name="Bowler C."/>
            <person name="Allen A.E."/>
            <person name="Badger J.H."/>
            <person name="Grimwood J."/>
            <person name="Jabbari K."/>
            <person name="Kuo A."/>
            <person name="Maheswari U."/>
            <person name="Martens C."/>
            <person name="Maumus F."/>
            <person name="Otillar R.P."/>
            <person name="Rayko E."/>
            <person name="Salamov A."/>
            <person name="Vandepoele K."/>
            <person name="Beszteri B."/>
            <person name="Gruber A."/>
            <person name="Heijde M."/>
            <person name="Katinka M."/>
            <person name="Mock T."/>
            <person name="Valentin K."/>
            <person name="Verret F."/>
            <person name="Berges J.A."/>
            <person name="Brownlee C."/>
            <person name="Cadoret J.P."/>
            <person name="Chiovitti A."/>
            <person name="Choi C.J."/>
            <person name="Coesel S."/>
            <person name="De Martino A."/>
            <person name="Detter J.C."/>
            <person name="Durkin C."/>
            <person name="Falciatore A."/>
            <person name="Fournet J."/>
            <person name="Haruta M."/>
            <person name="Huysman M.J."/>
            <person name="Jenkins B.D."/>
            <person name="Jiroutova K."/>
            <person name="Jorgensen R.E."/>
            <person name="Joubert Y."/>
            <person name="Kaplan A."/>
            <person name="Kroger N."/>
            <person name="Kroth P.G."/>
            <person name="La Roche J."/>
            <person name="Lindquist E."/>
            <person name="Lommer M."/>
            <person name="Martin-Jezequel V."/>
            <person name="Lopez P.J."/>
            <person name="Lucas S."/>
            <person name="Mangogna M."/>
            <person name="McGinnis K."/>
            <person name="Medlin L.K."/>
            <person name="Montsant A."/>
            <person name="Oudot-Le Secq M.P."/>
            <person name="Napoli C."/>
            <person name="Obornik M."/>
            <person name="Parker M.S."/>
            <person name="Petit J.L."/>
            <person name="Porcel B.M."/>
            <person name="Poulsen N."/>
            <person name="Robison M."/>
            <person name="Rychlewski L."/>
            <person name="Rynearson T.A."/>
            <person name="Schmutz J."/>
            <person name="Shapiro H."/>
            <person name="Siaut M."/>
            <person name="Stanley M."/>
            <person name="Sussman M.R."/>
            <person name="Taylor A.R."/>
            <person name="Vardi A."/>
            <person name="von Dassow P."/>
            <person name="Vyverman W."/>
            <person name="Willis A."/>
            <person name="Wyrwicz L.S."/>
            <person name="Rokhsar D.S."/>
            <person name="Weissenbach J."/>
            <person name="Armbrust E.V."/>
            <person name="Green B.R."/>
            <person name="Van de Peer Y."/>
            <person name="Grigoriev I.V."/>
        </authorList>
    </citation>
    <scope>NUCLEOTIDE SEQUENCE [LARGE SCALE GENOMIC DNA]</scope>
    <source>
        <strain evidence="2 3">CCAP 1055/1</strain>
    </source>
</reference>
<proteinExistence type="predicted"/>
<sequence length="112" mass="12409">MVLATSANPRQASNDANNDGRSKNSEAYCERLALNLNTVKELPVSCRQYEGIVQKLETKEKESADPFAGMWAGSAAKARSSRAQGREHHAKIQRRLTTGATSTRRFSKLEEK</sequence>